<evidence type="ECO:0000256" key="1">
    <source>
        <dbReference type="ARBA" id="ARBA00023125"/>
    </source>
</evidence>
<feature type="region of interest" description="Disordered" evidence="2">
    <location>
        <begin position="178"/>
        <end position="217"/>
    </location>
</feature>
<feature type="domain" description="Cas12f1-like TNB" evidence="3">
    <location>
        <begin position="98"/>
        <end position="164"/>
    </location>
</feature>
<dbReference type="Proteomes" id="UP000190857">
    <property type="component" value="Unassembled WGS sequence"/>
</dbReference>
<protein>
    <submittedName>
        <fullName evidence="4">Putative transposase DNA-binding domain-containing protein</fullName>
    </submittedName>
</protein>
<keyword evidence="5" id="KW-1185">Reference proteome</keyword>
<evidence type="ECO:0000259" key="3">
    <source>
        <dbReference type="Pfam" id="PF07282"/>
    </source>
</evidence>
<evidence type="ECO:0000313" key="4">
    <source>
        <dbReference type="EMBL" id="SKC50445.1"/>
    </source>
</evidence>
<dbReference type="GO" id="GO:0003677">
    <property type="term" value="F:DNA binding"/>
    <property type="evidence" value="ECO:0007669"/>
    <property type="project" value="UniProtKB-KW"/>
</dbReference>
<organism evidence="4 5">
    <name type="scientific">Okibacterium fritillariae</name>
    <dbReference type="NCBI Taxonomy" id="123320"/>
    <lineage>
        <taxon>Bacteria</taxon>
        <taxon>Bacillati</taxon>
        <taxon>Actinomycetota</taxon>
        <taxon>Actinomycetes</taxon>
        <taxon>Micrococcales</taxon>
        <taxon>Microbacteriaceae</taxon>
        <taxon>Okibacterium</taxon>
    </lineage>
</organism>
<dbReference type="NCBIfam" id="NF040570">
    <property type="entry name" value="guided_TnpB"/>
    <property type="match status" value="1"/>
</dbReference>
<evidence type="ECO:0000256" key="2">
    <source>
        <dbReference type="SAM" id="MobiDB-lite"/>
    </source>
</evidence>
<gene>
    <name evidence="4" type="ORF">SAMN06309945_1522</name>
</gene>
<name>A0A1T5JGD4_9MICO</name>
<keyword evidence="1 4" id="KW-0238">DNA-binding</keyword>
<dbReference type="AlphaFoldDB" id="A0A1T5JGD4"/>
<feature type="region of interest" description="Disordered" evidence="2">
    <location>
        <begin position="1"/>
        <end position="20"/>
    </location>
</feature>
<reference evidence="4 5" key="1">
    <citation type="submission" date="2017-02" db="EMBL/GenBank/DDBJ databases">
        <authorList>
            <person name="Peterson S.W."/>
        </authorList>
    </citation>
    <scope>NUCLEOTIDE SEQUENCE [LARGE SCALE GENOMIC DNA]</scope>
    <source>
        <strain evidence="4 5">VKM Ac-2059</strain>
    </source>
</reference>
<dbReference type="EMBL" id="FUZP01000001">
    <property type="protein sequence ID" value="SKC50445.1"/>
    <property type="molecule type" value="Genomic_DNA"/>
</dbReference>
<evidence type="ECO:0000313" key="5">
    <source>
        <dbReference type="Proteomes" id="UP000190857"/>
    </source>
</evidence>
<dbReference type="Pfam" id="PF07282">
    <property type="entry name" value="Cas12f1-like_TNB"/>
    <property type="match status" value="1"/>
</dbReference>
<proteinExistence type="predicted"/>
<sequence length="217" mass="23751">MQRSMDRKRAAGAPGAEPSARYKRVRDRYAAAQRSLATARAGFLHRETARIATRYVFVAVEDLHVRNMTRTAKGTLVEPGARVRQKAGLNRAILDAGFGAAIRMLEYKTRRSGAGFVKVDAAYTSQTCHQCGYTSKESRESQARFRCVQCGHTANADTNAASNVLALARSQLASDAGRVETRAEGHLSGTASVSDESRRPAWPHRTGTTTRRRSSTH</sequence>
<accession>A0A1T5JGD4</accession>
<dbReference type="InterPro" id="IPR010095">
    <property type="entry name" value="Cas12f1-like_TNB"/>
</dbReference>